<comment type="caution">
    <text evidence="9">The sequence shown here is derived from an EMBL/GenBank/DDBJ whole genome shotgun (WGS) entry which is preliminary data.</text>
</comment>
<dbReference type="PANTHER" id="PTHR38340">
    <property type="entry name" value="S-LAYER PROTEIN"/>
    <property type="match status" value="1"/>
</dbReference>
<protein>
    <submittedName>
        <fullName evidence="9">Calcium-binding protein</fullName>
    </submittedName>
</protein>
<evidence type="ECO:0000256" key="7">
    <source>
        <dbReference type="ARBA" id="ARBA00023136"/>
    </source>
</evidence>
<keyword evidence="10" id="KW-1185">Reference proteome</keyword>
<dbReference type="SUPFAM" id="SSF51120">
    <property type="entry name" value="beta-Roll"/>
    <property type="match status" value="2"/>
</dbReference>
<dbReference type="EMBL" id="VCPC01000002">
    <property type="protein sequence ID" value="TMV13518.1"/>
    <property type="molecule type" value="Genomic_DNA"/>
</dbReference>
<accession>A0ABY2XBZ9</accession>
<feature type="region of interest" description="Disordered" evidence="8">
    <location>
        <begin position="513"/>
        <end position="533"/>
    </location>
</feature>
<evidence type="ECO:0000256" key="2">
    <source>
        <dbReference type="ARBA" id="ARBA00004613"/>
    </source>
</evidence>
<dbReference type="InterPro" id="IPR018511">
    <property type="entry name" value="Hemolysin-typ_Ca-bd_CS"/>
</dbReference>
<dbReference type="InterPro" id="IPR003995">
    <property type="entry name" value="RTX_toxin_determinant-A"/>
</dbReference>
<dbReference type="Proteomes" id="UP001191082">
    <property type="component" value="Unassembled WGS sequence"/>
</dbReference>
<evidence type="ECO:0000256" key="6">
    <source>
        <dbReference type="ARBA" id="ARBA00023026"/>
    </source>
</evidence>
<keyword evidence="7" id="KW-0472">Membrane</keyword>
<evidence type="ECO:0000313" key="9">
    <source>
        <dbReference type="EMBL" id="TMV13518.1"/>
    </source>
</evidence>
<dbReference type="Pfam" id="PF00353">
    <property type="entry name" value="HemolysinCabind"/>
    <property type="match status" value="6"/>
</dbReference>
<evidence type="ECO:0000256" key="4">
    <source>
        <dbReference type="ARBA" id="ARBA00022656"/>
    </source>
</evidence>
<dbReference type="RefSeq" id="WP_138864072.1">
    <property type="nucleotide sequence ID" value="NZ_VCPC01000002.1"/>
</dbReference>
<proteinExistence type="predicted"/>
<dbReference type="PROSITE" id="PS00330">
    <property type="entry name" value="HEMOLYSIN_CALCIUM"/>
    <property type="match status" value="4"/>
</dbReference>
<feature type="region of interest" description="Disordered" evidence="8">
    <location>
        <begin position="575"/>
        <end position="596"/>
    </location>
</feature>
<evidence type="ECO:0000256" key="8">
    <source>
        <dbReference type="SAM" id="MobiDB-lite"/>
    </source>
</evidence>
<organism evidence="9 10">
    <name type="scientific">Arenibacterium halophilum</name>
    <dbReference type="NCBI Taxonomy" id="2583821"/>
    <lineage>
        <taxon>Bacteria</taxon>
        <taxon>Pseudomonadati</taxon>
        <taxon>Pseudomonadota</taxon>
        <taxon>Alphaproteobacteria</taxon>
        <taxon>Rhodobacterales</taxon>
        <taxon>Paracoccaceae</taxon>
        <taxon>Arenibacterium</taxon>
    </lineage>
</organism>
<name>A0ABY2XBZ9_9RHOB</name>
<comment type="subcellular location">
    <subcellularLocation>
        <location evidence="1">Membrane</location>
    </subcellularLocation>
    <subcellularLocation>
        <location evidence="2">Secreted</location>
    </subcellularLocation>
</comment>
<dbReference type="PANTHER" id="PTHR38340:SF1">
    <property type="entry name" value="S-LAYER PROTEIN"/>
    <property type="match status" value="1"/>
</dbReference>
<dbReference type="InterPro" id="IPR011049">
    <property type="entry name" value="Serralysin-like_metalloprot_C"/>
</dbReference>
<evidence type="ECO:0000256" key="1">
    <source>
        <dbReference type="ARBA" id="ARBA00004370"/>
    </source>
</evidence>
<evidence type="ECO:0000256" key="3">
    <source>
        <dbReference type="ARBA" id="ARBA00022525"/>
    </source>
</evidence>
<keyword evidence="6" id="KW-0843">Virulence</keyword>
<dbReference type="Gene3D" id="2.150.10.10">
    <property type="entry name" value="Serralysin-like metalloprotease, C-terminal"/>
    <property type="match status" value="4"/>
</dbReference>
<dbReference type="PRINTS" id="PR00313">
    <property type="entry name" value="CABNDNGRPT"/>
</dbReference>
<keyword evidence="4" id="KW-0800">Toxin</keyword>
<reference evidence="9 10" key="1">
    <citation type="submission" date="2019-05" db="EMBL/GenBank/DDBJ databases">
        <title>Marivita sp. nov. isolated from sea sediment.</title>
        <authorList>
            <person name="Kim W."/>
        </authorList>
    </citation>
    <scope>NUCLEOTIDE SEQUENCE [LARGE SCALE GENOMIC DNA]</scope>
    <source>
        <strain evidence="9 10">CAU 1492</strain>
    </source>
</reference>
<evidence type="ECO:0000256" key="5">
    <source>
        <dbReference type="ARBA" id="ARBA00022737"/>
    </source>
</evidence>
<evidence type="ECO:0000313" key="10">
    <source>
        <dbReference type="Proteomes" id="UP001191082"/>
    </source>
</evidence>
<dbReference type="InterPro" id="IPR050557">
    <property type="entry name" value="RTX_toxin/Mannuronan_C5-epim"/>
</dbReference>
<gene>
    <name evidence="9" type="ORF">FGK64_12335</name>
</gene>
<sequence>MVAFLGDQNLMSSAGLGVFVYDHTDVVLADGSVVLAYFSSSTGPLHFFRYDPDTGTTTHLSSMGAIGSGYDTPRLMARADGGFTLIMKTEVGYLTEDDRITKFEFDANATQQSSLELAAGFLEMHDAVATDTGFFVAYRDRRHSDGVEYKGRFIDAAGNELATVDFNAGNISFNRAVPDAVVLANGNVAVVWNLSDVQGTRLQIFQPNGTPVTAALDVTQSAPSGLLSKPPVIAVNPEGGFVILSYQSTDQNAIHIQKFTDAGAKKGAEIILDATVDAPFPYAGEPKIGFTASGLMVVGWTTDGTSTDNKNDVYISVLTQSGQLIAGPLMAGENILDDQKEVGFTQLNDGRLLFSFFDDTNVWLSHQASIQARLFEDPDWIWEGNGRDNTRGGTAGNDVMLGLAGDDIMNGRGGEDYLKGGRGNDTLKGGGRADILEGELGDDQLIGGAGNDQLIGGYGNDTLGGGGGADQLFGGDGADLLIGGAGADILQAGRGNDGLRGGNGDDVMSAESGRNNFQGGDGNDTMTGGSGRDRMLGQNGNDVIDGGEGPDKLIGGAGNDILRGGDGNDVLQGEDDNDFLNGGAGNDREYGGAGNDTFYDSDGNDRWWGGAGSDTFRFLDTDFGNDRIKDFEFGVDVLDMSTTARALEFAGMDPILVTEVRAGVRFEVNADNWVLIEGATLADFGPNDLILS</sequence>
<dbReference type="PRINTS" id="PR01488">
    <property type="entry name" value="RTXTOXINA"/>
</dbReference>
<keyword evidence="5" id="KW-0677">Repeat</keyword>
<keyword evidence="3" id="KW-0964">Secreted</keyword>
<dbReference type="InterPro" id="IPR001343">
    <property type="entry name" value="Hemolysn_Ca-bd"/>
</dbReference>